<dbReference type="InterPro" id="IPR021804">
    <property type="entry name" value="DUF3375"/>
</dbReference>
<keyword evidence="2" id="KW-1185">Reference proteome</keyword>
<evidence type="ECO:0000313" key="2">
    <source>
        <dbReference type="Proteomes" id="UP000243374"/>
    </source>
</evidence>
<evidence type="ECO:0008006" key="3">
    <source>
        <dbReference type="Google" id="ProtNLM"/>
    </source>
</evidence>
<dbReference type="EMBL" id="FOSF01000038">
    <property type="protein sequence ID" value="SFK21086.1"/>
    <property type="molecule type" value="Genomic_DNA"/>
</dbReference>
<reference evidence="1 2" key="1">
    <citation type="submission" date="2016-10" db="EMBL/GenBank/DDBJ databases">
        <authorList>
            <person name="Varghese N."/>
            <person name="Submissions S."/>
        </authorList>
    </citation>
    <scope>NUCLEOTIDE SEQUENCE [LARGE SCALE GENOMIC DNA]</scope>
    <source>
        <strain evidence="1 2">22B</strain>
    </source>
</reference>
<dbReference type="Proteomes" id="UP000243374">
    <property type="component" value="Unassembled WGS sequence"/>
</dbReference>
<proteinExistence type="predicted"/>
<accession>A0A662ZAD8</accession>
<dbReference type="AlphaFoldDB" id="A0A662ZAD8"/>
<gene>
    <name evidence="1" type="ORF">SAMN04487865_10384</name>
</gene>
<protein>
    <recommendedName>
        <fullName evidence="3">DUF3375 domain-containing protein</fullName>
    </recommendedName>
</protein>
<dbReference type="Pfam" id="PF11855">
    <property type="entry name" value="DUF3375"/>
    <property type="match status" value="1"/>
</dbReference>
<organism evidence="1 2">
    <name type="scientific">Succinivibrio dextrinosolvens</name>
    <dbReference type="NCBI Taxonomy" id="83771"/>
    <lineage>
        <taxon>Bacteria</taxon>
        <taxon>Pseudomonadati</taxon>
        <taxon>Pseudomonadota</taxon>
        <taxon>Gammaproteobacteria</taxon>
        <taxon>Aeromonadales</taxon>
        <taxon>Succinivibrionaceae</taxon>
        <taxon>Succinivibrio</taxon>
    </lineage>
</organism>
<evidence type="ECO:0000313" key="1">
    <source>
        <dbReference type="EMBL" id="SFK21086.1"/>
    </source>
</evidence>
<name>A0A662ZAD8_9GAMM</name>
<dbReference type="RefSeq" id="WP_074841028.1">
    <property type="nucleotide sequence ID" value="NZ_CP047056.1"/>
</dbReference>
<dbReference type="OrthoDB" id="138803at2"/>
<sequence>MKFDFDDLTNLRHYNETWKLLNAEHAPLILSFLHQAFVKRGITIAPESELCQILENVIFQATNGRKLFPKTAVSYLTEWSSESKRWLKRTYRNSADEPFYDITPASQKAIEFINSLHNYSFVGTESRFRSIIDLLRQITLGTVAKPSEIISDLEAQIKTLTERLENAKRGQIGRLSEIEVLDRFQQFEMHARTLLSDFRSVEYNLRDLDKGIRQKIAKWDGSKGELLSEVLENSDGIENSQQGRSVAAFSSLLLNPNLQDEVRSMIDELYELSSIKKINYDQNVKNVYPGWIAGNEHIQKTMGALSKQLKHFIDDKIFLENRRILELLRDIEKNVIDNSLLDDKDFLDGFTDFSIELPQATINLPFERVIYTPKEKISINSDAIEVGANDSNVDRLFDISAVDRNELMHNIRILLSDRDDVALSEIIHKYPLKQGLTELISYFSVLNDNFEIREDPDIEDEIIWSSQSEPEVMRCTRIKRVYIRERR</sequence>